<proteinExistence type="predicted"/>
<protein>
    <submittedName>
        <fullName evidence="1">Uncharacterized protein</fullName>
    </submittedName>
</protein>
<sequence>MTEDIVTAALAKISEGSGARLIDLIRRHLSQHQEPSQELEVLTLAEHGTISADDKRKLEALLLKHASQDPTFREHLHRLAMSVGVNNSVTSSTVHKLIQAQNVGSVSM</sequence>
<dbReference type="Proteomes" id="UP001164439">
    <property type="component" value="Chromosome"/>
</dbReference>
<gene>
    <name evidence="1" type="ORF">STRCI_008165</name>
</gene>
<reference evidence="1" key="1">
    <citation type="submission" date="2022-12" db="EMBL/GenBank/DDBJ databases">
        <authorList>
            <person name="Ruckert C."/>
            <person name="Busche T."/>
            <person name="Kalinowski J."/>
            <person name="Wittmann C."/>
        </authorList>
    </citation>
    <scope>NUCLEOTIDE SEQUENCE</scope>
    <source>
        <strain evidence="1">DSM 40467</strain>
    </source>
</reference>
<name>A0ABY7KUC8_9ACTN</name>
<organism evidence="1 2">
    <name type="scientific">Streptomyces cinnabarinus</name>
    <dbReference type="NCBI Taxonomy" id="67287"/>
    <lineage>
        <taxon>Bacteria</taxon>
        <taxon>Bacillati</taxon>
        <taxon>Actinomycetota</taxon>
        <taxon>Actinomycetes</taxon>
        <taxon>Kitasatosporales</taxon>
        <taxon>Streptomycetaceae</taxon>
        <taxon>Streptomyces</taxon>
    </lineage>
</organism>
<evidence type="ECO:0000313" key="2">
    <source>
        <dbReference type="Proteomes" id="UP001164439"/>
    </source>
</evidence>
<keyword evidence="2" id="KW-1185">Reference proteome</keyword>
<evidence type="ECO:0000313" key="1">
    <source>
        <dbReference type="EMBL" id="WAZ26571.1"/>
    </source>
</evidence>
<accession>A0ABY7KUC8</accession>
<dbReference type="RefSeq" id="WP_269664056.1">
    <property type="nucleotide sequence ID" value="NZ_CP114413.1"/>
</dbReference>
<dbReference type="EMBL" id="CP114413">
    <property type="protein sequence ID" value="WAZ26571.1"/>
    <property type="molecule type" value="Genomic_DNA"/>
</dbReference>